<proteinExistence type="predicted"/>
<sequence>MKKKRVVTKKRKASAAKPKKVLLPCDPEEKTVPYSGRAAVGSIILKEGKLAVVALAQEPGDHHLTEGYIFVPDDRMEPSYKKGDRIGICRKVQMQPFFWGCEYYVVDQRRKGVLCRIYPSMKGHGNIILRFKNKKYRLREPRTRSLLGFFLVEPLAGWPKY</sequence>
<name>A0A1V9GB11_9BACT</name>
<dbReference type="STRING" id="550983.A4R26_10130"/>
<evidence type="ECO:0000313" key="1">
    <source>
        <dbReference type="EMBL" id="OQP67855.1"/>
    </source>
</evidence>
<comment type="caution">
    <text evidence="1">The sequence shown here is derived from an EMBL/GenBank/DDBJ whole genome shotgun (WGS) entry which is preliminary data.</text>
</comment>
<dbReference type="AlphaFoldDB" id="A0A1V9GB11"/>
<gene>
    <name evidence="1" type="ORF">A4R26_10130</name>
</gene>
<accession>A0A1V9GB11</accession>
<organism evidence="1 2">
    <name type="scientific">Niastella populi</name>
    <dbReference type="NCBI Taxonomy" id="550983"/>
    <lineage>
        <taxon>Bacteria</taxon>
        <taxon>Pseudomonadati</taxon>
        <taxon>Bacteroidota</taxon>
        <taxon>Chitinophagia</taxon>
        <taxon>Chitinophagales</taxon>
        <taxon>Chitinophagaceae</taxon>
        <taxon>Niastella</taxon>
    </lineage>
</organism>
<protein>
    <submittedName>
        <fullName evidence="1">Uncharacterized protein</fullName>
    </submittedName>
</protein>
<dbReference type="Proteomes" id="UP000192276">
    <property type="component" value="Unassembled WGS sequence"/>
</dbReference>
<dbReference type="RefSeq" id="WP_081159492.1">
    <property type="nucleotide sequence ID" value="NZ_LWBP01000002.1"/>
</dbReference>
<keyword evidence="2" id="KW-1185">Reference proteome</keyword>
<evidence type="ECO:0000313" key="2">
    <source>
        <dbReference type="Proteomes" id="UP000192276"/>
    </source>
</evidence>
<reference evidence="2" key="1">
    <citation type="submission" date="2016-04" db="EMBL/GenBank/DDBJ databases">
        <authorList>
            <person name="Chen L."/>
            <person name="Zhuang W."/>
            <person name="Wang G."/>
        </authorList>
    </citation>
    <scope>NUCLEOTIDE SEQUENCE [LARGE SCALE GENOMIC DNA]</scope>
    <source>
        <strain evidence="2">208</strain>
    </source>
</reference>
<dbReference type="EMBL" id="LWBP01000002">
    <property type="protein sequence ID" value="OQP67855.1"/>
    <property type="molecule type" value="Genomic_DNA"/>
</dbReference>